<dbReference type="GO" id="GO:0098797">
    <property type="term" value="C:plasma membrane protein complex"/>
    <property type="evidence" value="ECO:0007669"/>
    <property type="project" value="TreeGrafter"/>
</dbReference>
<evidence type="ECO:0000313" key="14">
    <source>
        <dbReference type="Proteomes" id="UP000006844"/>
    </source>
</evidence>
<keyword evidence="7" id="KW-0653">Protein transport</keyword>
<comment type="subcellular location">
    <subcellularLocation>
        <location evidence="1">Cell inner membrane</location>
        <topology evidence="1">Single-pass membrane protein</topology>
        <orientation evidence="1">Periplasmic side</orientation>
    </subcellularLocation>
</comment>
<evidence type="ECO:0000256" key="9">
    <source>
        <dbReference type="ARBA" id="ARBA00023136"/>
    </source>
</evidence>
<feature type="domain" description="TonB C-terminal" evidence="12">
    <location>
        <begin position="235"/>
        <end position="324"/>
    </location>
</feature>
<keyword evidence="5" id="KW-0997">Cell inner membrane</keyword>
<dbReference type="Pfam" id="PF03544">
    <property type="entry name" value="TonB_C"/>
    <property type="match status" value="1"/>
</dbReference>
<evidence type="ECO:0000256" key="8">
    <source>
        <dbReference type="ARBA" id="ARBA00022989"/>
    </source>
</evidence>
<dbReference type="Gene3D" id="3.30.1150.10">
    <property type="match status" value="1"/>
</dbReference>
<feature type="transmembrane region" description="Helical" evidence="11">
    <location>
        <begin position="75"/>
        <end position="94"/>
    </location>
</feature>
<dbReference type="InterPro" id="IPR006260">
    <property type="entry name" value="TonB/TolA_C"/>
</dbReference>
<dbReference type="KEGG" id="tsa:AciPR4_1892"/>
<dbReference type="PROSITE" id="PS52015">
    <property type="entry name" value="TONB_CTD"/>
    <property type="match status" value="1"/>
</dbReference>
<dbReference type="PANTHER" id="PTHR33446">
    <property type="entry name" value="PROTEIN TONB-RELATED"/>
    <property type="match status" value="1"/>
</dbReference>
<keyword evidence="9 11" id="KW-0472">Membrane</keyword>
<accession>E8V5T9</accession>
<evidence type="ECO:0000313" key="13">
    <source>
        <dbReference type="EMBL" id="ADV82698.1"/>
    </source>
</evidence>
<keyword evidence="14" id="KW-1185">Reference proteome</keyword>
<sequence length="324" mass="34360">MTPPEVEREDKTIDRHSADYEPHLGVDPELEGESVFASLWSNLRDVFFPTKLPPLQLESKPIAVVDRMAVKRDPVSTGVAVVFHALIILLLFWVGHRILTAPTPVAKKVAAVDLNAPVPKVITKPSLKAMGGGGGAHDMAPVSKGRLPKFAKEQIVPPSRPPEIPPKLAVDPTLVMQPNMKMTNNNMPNLGDPRSPNVGVSLGNGGHGGIGSGNGSGLGPGEGGGTGGGVFQIGGGISAPILVYQPDPEFSEEARKAKFQGEVLVNLVVDATGRPTRVRVIRPVGMGLDEKALEAVRQYKFKPARKGTQAVAVELNVAVNFQIF</sequence>
<dbReference type="NCBIfam" id="TIGR01352">
    <property type="entry name" value="tonB_Cterm"/>
    <property type="match status" value="1"/>
</dbReference>
<keyword evidence="6 11" id="KW-0812">Transmembrane</keyword>
<evidence type="ECO:0000256" key="7">
    <source>
        <dbReference type="ARBA" id="ARBA00022927"/>
    </source>
</evidence>
<feature type="region of interest" description="Disordered" evidence="10">
    <location>
        <begin position="206"/>
        <end position="226"/>
    </location>
</feature>
<comment type="similarity">
    <text evidence="2">Belongs to the TonB family.</text>
</comment>
<keyword evidence="4" id="KW-1003">Cell membrane</keyword>
<name>E8V5T9_TERSS</name>
<dbReference type="STRING" id="401053.AciPR4_1892"/>
<protein>
    <submittedName>
        <fullName evidence="13">TonB family protein</fullName>
    </submittedName>
</protein>
<organism evidence="13 14">
    <name type="scientific">Terriglobus saanensis (strain ATCC BAA-1853 / DSM 23119 / SP1PR4)</name>
    <dbReference type="NCBI Taxonomy" id="401053"/>
    <lineage>
        <taxon>Bacteria</taxon>
        <taxon>Pseudomonadati</taxon>
        <taxon>Acidobacteriota</taxon>
        <taxon>Terriglobia</taxon>
        <taxon>Terriglobales</taxon>
        <taxon>Acidobacteriaceae</taxon>
        <taxon>Terriglobus</taxon>
    </lineage>
</organism>
<evidence type="ECO:0000256" key="11">
    <source>
        <dbReference type="SAM" id="Phobius"/>
    </source>
</evidence>
<evidence type="ECO:0000259" key="12">
    <source>
        <dbReference type="PROSITE" id="PS52015"/>
    </source>
</evidence>
<reference evidence="13 14" key="1">
    <citation type="journal article" date="2012" name="Stand. Genomic Sci.">
        <title>Complete genome sequence of Terriglobus saanensis type strain SP1PR4(T), an Acidobacteria from tundra soil.</title>
        <authorList>
            <person name="Rawat S.R."/>
            <person name="Mannisto M.K."/>
            <person name="Starovoytov V."/>
            <person name="Goodwin L."/>
            <person name="Nolan M."/>
            <person name="Hauser L."/>
            <person name="Land M."/>
            <person name="Davenport K.W."/>
            <person name="Woyke T."/>
            <person name="Haggblom M.M."/>
        </authorList>
    </citation>
    <scope>NUCLEOTIDE SEQUENCE</scope>
    <source>
        <strain evidence="14">ATCC BAA-1853 / DSM 23119 / SP1PR4</strain>
    </source>
</reference>
<evidence type="ECO:0000256" key="3">
    <source>
        <dbReference type="ARBA" id="ARBA00022448"/>
    </source>
</evidence>
<evidence type="ECO:0000256" key="4">
    <source>
        <dbReference type="ARBA" id="ARBA00022475"/>
    </source>
</evidence>
<proteinExistence type="inferred from homology"/>
<gene>
    <name evidence="13" type="ordered locus">AciPR4_1892</name>
</gene>
<keyword evidence="8 11" id="KW-1133">Transmembrane helix</keyword>
<evidence type="ECO:0000256" key="5">
    <source>
        <dbReference type="ARBA" id="ARBA00022519"/>
    </source>
</evidence>
<evidence type="ECO:0000256" key="1">
    <source>
        <dbReference type="ARBA" id="ARBA00004383"/>
    </source>
</evidence>
<dbReference type="Proteomes" id="UP000006844">
    <property type="component" value="Chromosome"/>
</dbReference>
<dbReference type="GO" id="GO:0015031">
    <property type="term" value="P:protein transport"/>
    <property type="evidence" value="ECO:0007669"/>
    <property type="project" value="UniProtKB-KW"/>
</dbReference>
<dbReference type="EMBL" id="CP002467">
    <property type="protein sequence ID" value="ADV82698.1"/>
    <property type="molecule type" value="Genomic_DNA"/>
</dbReference>
<dbReference type="AlphaFoldDB" id="E8V5T9"/>
<dbReference type="InterPro" id="IPR051045">
    <property type="entry name" value="TonB-dependent_transducer"/>
</dbReference>
<dbReference type="GO" id="GO:0031992">
    <property type="term" value="F:energy transducer activity"/>
    <property type="evidence" value="ECO:0007669"/>
    <property type="project" value="TreeGrafter"/>
</dbReference>
<dbReference type="eggNOG" id="COG0810">
    <property type="taxonomic scope" value="Bacteria"/>
</dbReference>
<evidence type="ECO:0000256" key="6">
    <source>
        <dbReference type="ARBA" id="ARBA00022692"/>
    </source>
</evidence>
<dbReference type="SUPFAM" id="SSF74653">
    <property type="entry name" value="TolA/TonB C-terminal domain"/>
    <property type="match status" value="1"/>
</dbReference>
<keyword evidence="3" id="KW-0813">Transport</keyword>
<dbReference type="InterPro" id="IPR037682">
    <property type="entry name" value="TonB_C"/>
</dbReference>
<evidence type="ECO:0000256" key="10">
    <source>
        <dbReference type="SAM" id="MobiDB-lite"/>
    </source>
</evidence>
<dbReference type="HOGENOM" id="CLU_061791_0_0_0"/>
<dbReference type="GO" id="GO:0055085">
    <property type="term" value="P:transmembrane transport"/>
    <property type="evidence" value="ECO:0007669"/>
    <property type="project" value="InterPro"/>
</dbReference>
<evidence type="ECO:0000256" key="2">
    <source>
        <dbReference type="ARBA" id="ARBA00006555"/>
    </source>
</evidence>
<dbReference type="PANTHER" id="PTHR33446:SF2">
    <property type="entry name" value="PROTEIN TONB"/>
    <property type="match status" value="1"/>
</dbReference>